<evidence type="ECO:0000256" key="2">
    <source>
        <dbReference type="ARBA" id="ARBA00012438"/>
    </source>
</evidence>
<keyword evidence="5" id="KW-0547">Nucleotide-binding</keyword>
<feature type="domain" description="Histidine kinase/HSP90-like ATPase" evidence="10">
    <location>
        <begin position="303"/>
        <end position="392"/>
    </location>
</feature>
<comment type="caution">
    <text evidence="12">The sequence shown here is derived from an EMBL/GenBank/DDBJ whole genome shotgun (WGS) entry which is preliminary data.</text>
</comment>
<evidence type="ECO:0000256" key="6">
    <source>
        <dbReference type="ARBA" id="ARBA00022777"/>
    </source>
</evidence>
<evidence type="ECO:0000259" key="10">
    <source>
        <dbReference type="Pfam" id="PF02518"/>
    </source>
</evidence>
<feature type="domain" description="Signal transduction histidine kinase subgroup 3 dimerisation and phosphoacceptor" evidence="11">
    <location>
        <begin position="195"/>
        <end position="261"/>
    </location>
</feature>
<dbReference type="EC" id="2.7.13.3" evidence="2"/>
<dbReference type="RefSeq" id="WP_212007534.1">
    <property type="nucleotide sequence ID" value="NZ_JAAFYZ010000007.1"/>
</dbReference>
<dbReference type="SUPFAM" id="SSF55874">
    <property type="entry name" value="ATPase domain of HSP90 chaperone/DNA topoisomerase II/histidine kinase"/>
    <property type="match status" value="1"/>
</dbReference>
<keyword evidence="13" id="KW-1185">Reference proteome</keyword>
<evidence type="ECO:0000256" key="1">
    <source>
        <dbReference type="ARBA" id="ARBA00000085"/>
    </source>
</evidence>
<evidence type="ECO:0000256" key="7">
    <source>
        <dbReference type="ARBA" id="ARBA00022840"/>
    </source>
</evidence>
<dbReference type="InterPro" id="IPR003594">
    <property type="entry name" value="HATPase_dom"/>
</dbReference>
<evidence type="ECO:0000313" key="12">
    <source>
        <dbReference type="EMBL" id="MBS2545880.1"/>
    </source>
</evidence>
<organism evidence="12 13">
    <name type="scientific">Catenulispora pinistramenti</name>
    <dbReference type="NCBI Taxonomy" id="2705254"/>
    <lineage>
        <taxon>Bacteria</taxon>
        <taxon>Bacillati</taxon>
        <taxon>Actinomycetota</taxon>
        <taxon>Actinomycetes</taxon>
        <taxon>Catenulisporales</taxon>
        <taxon>Catenulisporaceae</taxon>
        <taxon>Catenulispora</taxon>
    </lineage>
</organism>
<dbReference type="GO" id="GO:0016301">
    <property type="term" value="F:kinase activity"/>
    <property type="evidence" value="ECO:0007669"/>
    <property type="project" value="UniProtKB-KW"/>
</dbReference>
<evidence type="ECO:0000313" key="13">
    <source>
        <dbReference type="Proteomes" id="UP000730482"/>
    </source>
</evidence>
<proteinExistence type="predicted"/>
<sequence>MTTGTGRQAGMDWLVCVLAAAATGLGATDTLASWLPHPAIPALAVVQGLILLARRRAPVPALAGTTAVALLLIVGGYPAGGAVVGTFFAAYAVAMYWGSRHGRCDVERTEHAGRARFPVASAAMVAATALALSAANLAPDARGSGLNSVGLAVASAWILGYALRTRRAYVAELVARAARLEAEEGERAARAVAEERLRIARELHDVVGHSISLITVQAEAATRSVRTNPDAVPPFLATISATGREALAEMRRVLAVLRPDAEPEMSPQPGLGDLGELVARFQDGGLRVSLDAPSAELPPGVGLAVYRIVQESLTNVLKHAGPGVRAVVAVEPGAGSVLVSVLDDGRGPTAPASGAAHGIVGMRERVAIYGGTLRVGPGPRRGFQVRAVIPLPEEEAR</sequence>
<gene>
    <name evidence="12" type="ORF">KGQ19_03265</name>
</gene>
<dbReference type="Gene3D" id="3.30.565.10">
    <property type="entry name" value="Histidine kinase-like ATPase, C-terminal domain"/>
    <property type="match status" value="1"/>
</dbReference>
<keyword evidence="7" id="KW-0067">ATP-binding</keyword>
<keyword evidence="8" id="KW-0902">Two-component regulatory system</keyword>
<keyword evidence="3" id="KW-0597">Phosphoprotein</keyword>
<dbReference type="CDD" id="cd16917">
    <property type="entry name" value="HATPase_UhpB-NarQ-NarX-like"/>
    <property type="match status" value="1"/>
</dbReference>
<dbReference type="Pfam" id="PF07730">
    <property type="entry name" value="HisKA_3"/>
    <property type="match status" value="1"/>
</dbReference>
<evidence type="ECO:0000259" key="11">
    <source>
        <dbReference type="Pfam" id="PF07730"/>
    </source>
</evidence>
<feature type="transmembrane region" description="Helical" evidence="9">
    <location>
        <begin position="82"/>
        <end position="98"/>
    </location>
</feature>
<keyword evidence="6 12" id="KW-0418">Kinase</keyword>
<dbReference type="InterPro" id="IPR011712">
    <property type="entry name" value="Sig_transdc_His_kin_sub3_dim/P"/>
</dbReference>
<dbReference type="EMBL" id="JAAFYZ010000007">
    <property type="protein sequence ID" value="MBS2545880.1"/>
    <property type="molecule type" value="Genomic_DNA"/>
</dbReference>
<feature type="transmembrane region" description="Helical" evidence="9">
    <location>
        <begin position="144"/>
        <end position="163"/>
    </location>
</feature>
<dbReference type="InterPro" id="IPR050482">
    <property type="entry name" value="Sensor_HK_TwoCompSys"/>
</dbReference>
<evidence type="ECO:0000256" key="4">
    <source>
        <dbReference type="ARBA" id="ARBA00022679"/>
    </source>
</evidence>
<dbReference type="Gene3D" id="1.20.5.1930">
    <property type="match status" value="1"/>
</dbReference>
<comment type="catalytic activity">
    <reaction evidence="1">
        <text>ATP + protein L-histidine = ADP + protein N-phospho-L-histidine.</text>
        <dbReference type="EC" id="2.7.13.3"/>
    </reaction>
</comment>
<dbReference type="InterPro" id="IPR036890">
    <property type="entry name" value="HATPase_C_sf"/>
</dbReference>
<dbReference type="PANTHER" id="PTHR24421:SF10">
    <property type="entry name" value="NITRATE_NITRITE SENSOR PROTEIN NARQ"/>
    <property type="match status" value="1"/>
</dbReference>
<protein>
    <recommendedName>
        <fullName evidence="2">histidine kinase</fullName>
        <ecNumber evidence="2">2.7.13.3</ecNumber>
    </recommendedName>
</protein>
<evidence type="ECO:0000256" key="5">
    <source>
        <dbReference type="ARBA" id="ARBA00022741"/>
    </source>
</evidence>
<name>A0ABS5KIP8_9ACTN</name>
<dbReference type="Proteomes" id="UP000730482">
    <property type="component" value="Unassembled WGS sequence"/>
</dbReference>
<keyword evidence="9" id="KW-0472">Membrane</keyword>
<keyword evidence="4" id="KW-0808">Transferase</keyword>
<accession>A0ABS5KIP8</accession>
<evidence type="ECO:0000256" key="3">
    <source>
        <dbReference type="ARBA" id="ARBA00022553"/>
    </source>
</evidence>
<evidence type="ECO:0000256" key="9">
    <source>
        <dbReference type="SAM" id="Phobius"/>
    </source>
</evidence>
<dbReference type="Pfam" id="PF02518">
    <property type="entry name" value="HATPase_c"/>
    <property type="match status" value="1"/>
</dbReference>
<feature type="transmembrane region" description="Helical" evidence="9">
    <location>
        <begin position="119"/>
        <end position="138"/>
    </location>
</feature>
<dbReference type="PANTHER" id="PTHR24421">
    <property type="entry name" value="NITRATE/NITRITE SENSOR PROTEIN NARX-RELATED"/>
    <property type="match status" value="1"/>
</dbReference>
<evidence type="ECO:0000256" key="8">
    <source>
        <dbReference type="ARBA" id="ARBA00023012"/>
    </source>
</evidence>
<keyword evidence="9" id="KW-0812">Transmembrane</keyword>
<reference evidence="12 13" key="1">
    <citation type="submission" date="2020-02" db="EMBL/GenBank/DDBJ databases">
        <title>Acidophilic actinobacteria isolated from forest soil.</title>
        <authorList>
            <person name="Golinska P."/>
        </authorList>
    </citation>
    <scope>NUCLEOTIDE SEQUENCE [LARGE SCALE GENOMIC DNA]</scope>
    <source>
        <strain evidence="12 13">NL8</strain>
    </source>
</reference>
<keyword evidence="9" id="KW-1133">Transmembrane helix</keyword>